<keyword evidence="3" id="KW-0732">Signal</keyword>
<evidence type="ECO:0000256" key="1">
    <source>
        <dbReference type="ARBA" id="ARBA00023157"/>
    </source>
</evidence>
<dbReference type="EMBL" id="JADBJN010000002">
    <property type="protein sequence ID" value="KAG5679157.1"/>
    <property type="molecule type" value="Genomic_DNA"/>
</dbReference>
<dbReference type="Gene3D" id="2.40.10.10">
    <property type="entry name" value="Trypsin-like serine proteases"/>
    <property type="match status" value="1"/>
</dbReference>
<dbReference type="InterPro" id="IPR001254">
    <property type="entry name" value="Trypsin_dom"/>
</dbReference>
<dbReference type="PRINTS" id="PR00722">
    <property type="entry name" value="CHYMOTRYPSIN"/>
</dbReference>
<comment type="caution">
    <text evidence="5">The sequence shown here is derived from an EMBL/GenBank/DDBJ whole genome shotgun (WGS) entry which is preliminary data.</text>
</comment>
<proteinExistence type="inferred from homology"/>
<evidence type="ECO:0000256" key="3">
    <source>
        <dbReference type="SAM" id="SignalP"/>
    </source>
</evidence>
<evidence type="ECO:0000313" key="6">
    <source>
        <dbReference type="Proteomes" id="UP001107558"/>
    </source>
</evidence>
<feature type="domain" description="Peptidase S1" evidence="4">
    <location>
        <begin position="52"/>
        <end position="290"/>
    </location>
</feature>
<dbReference type="PANTHER" id="PTHR24260:SF136">
    <property type="entry name" value="GH08193P-RELATED"/>
    <property type="match status" value="1"/>
</dbReference>
<gene>
    <name evidence="5" type="ORF">PVAND_008748</name>
</gene>
<dbReference type="InterPro" id="IPR018114">
    <property type="entry name" value="TRYPSIN_HIS"/>
</dbReference>
<comment type="similarity">
    <text evidence="2">Belongs to the peptidase S1 family. CLIP subfamily.</text>
</comment>
<dbReference type="GO" id="GO:0006508">
    <property type="term" value="P:proteolysis"/>
    <property type="evidence" value="ECO:0007669"/>
    <property type="project" value="InterPro"/>
</dbReference>
<sequence length="294" mass="32361">MHSLGITLLLFNLFFFTSSFSNFNIKNKEILAQKPKFESKKLIESFRKKGRITNGFIANNGSNFLPFFTLLYVRKVTNIYNMCAGSIISEKFLISAGHCFESSAEVFILAGFNNSNLESYTFFDQVASKNVIVHPSYNSTTISNDIALIKFSQNIIFNLVLQKIKLPLTNSNFMNKSGIVSGFGIFSDVNATTSNVLRYTFVTVINGSTCNLSYGSNFFSNDRQLCIDTKSGHSSTCSGDSGASLGIFENNILTLAGIVSYGSTQGCELGNPEVYTKVSSYLQWIGNKTGIVVL</sequence>
<dbReference type="OrthoDB" id="5597713at2759"/>
<evidence type="ECO:0000256" key="2">
    <source>
        <dbReference type="ARBA" id="ARBA00024195"/>
    </source>
</evidence>
<dbReference type="CDD" id="cd00190">
    <property type="entry name" value="Tryp_SPc"/>
    <property type="match status" value="1"/>
</dbReference>
<dbReference type="GO" id="GO:0004252">
    <property type="term" value="F:serine-type endopeptidase activity"/>
    <property type="evidence" value="ECO:0007669"/>
    <property type="project" value="InterPro"/>
</dbReference>
<feature type="signal peptide" evidence="3">
    <location>
        <begin position="1"/>
        <end position="19"/>
    </location>
</feature>
<dbReference type="FunFam" id="2.40.10.10:FF:000068">
    <property type="entry name" value="transmembrane protease serine 2"/>
    <property type="match status" value="1"/>
</dbReference>
<dbReference type="Proteomes" id="UP001107558">
    <property type="component" value="Chromosome 2"/>
</dbReference>
<protein>
    <recommendedName>
        <fullName evidence="4">Peptidase S1 domain-containing protein</fullName>
    </recommendedName>
</protein>
<dbReference type="SMART" id="SM00020">
    <property type="entry name" value="Tryp_SPc"/>
    <property type="match status" value="1"/>
</dbReference>
<reference evidence="5" key="1">
    <citation type="submission" date="2021-03" db="EMBL/GenBank/DDBJ databases">
        <title>Chromosome level genome of the anhydrobiotic midge Polypedilum vanderplanki.</title>
        <authorList>
            <person name="Yoshida Y."/>
            <person name="Kikawada T."/>
            <person name="Gusev O."/>
        </authorList>
    </citation>
    <scope>NUCLEOTIDE SEQUENCE</scope>
    <source>
        <strain evidence="5">NIAS01</strain>
        <tissue evidence="5">Whole body or cell culture</tissue>
    </source>
</reference>
<evidence type="ECO:0000313" key="5">
    <source>
        <dbReference type="EMBL" id="KAG5679157.1"/>
    </source>
</evidence>
<dbReference type="InterPro" id="IPR009003">
    <property type="entry name" value="Peptidase_S1_PA"/>
</dbReference>
<accession>A0A9J6CB72</accession>
<organism evidence="5 6">
    <name type="scientific">Polypedilum vanderplanki</name>
    <name type="common">Sleeping chironomid midge</name>
    <dbReference type="NCBI Taxonomy" id="319348"/>
    <lineage>
        <taxon>Eukaryota</taxon>
        <taxon>Metazoa</taxon>
        <taxon>Ecdysozoa</taxon>
        <taxon>Arthropoda</taxon>
        <taxon>Hexapoda</taxon>
        <taxon>Insecta</taxon>
        <taxon>Pterygota</taxon>
        <taxon>Neoptera</taxon>
        <taxon>Endopterygota</taxon>
        <taxon>Diptera</taxon>
        <taxon>Nematocera</taxon>
        <taxon>Chironomoidea</taxon>
        <taxon>Chironomidae</taxon>
        <taxon>Chironominae</taxon>
        <taxon>Polypedilum</taxon>
        <taxon>Polypedilum</taxon>
    </lineage>
</organism>
<dbReference type="InterPro" id="IPR001314">
    <property type="entry name" value="Peptidase_S1A"/>
</dbReference>
<dbReference type="InterPro" id="IPR051333">
    <property type="entry name" value="CLIP_Serine_Protease"/>
</dbReference>
<keyword evidence="1" id="KW-1015">Disulfide bond</keyword>
<dbReference type="PANTHER" id="PTHR24260">
    <property type="match status" value="1"/>
</dbReference>
<dbReference type="InterPro" id="IPR043504">
    <property type="entry name" value="Peptidase_S1_PA_chymotrypsin"/>
</dbReference>
<dbReference type="PROSITE" id="PS00134">
    <property type="entry name" value="TRYPSIN_HIS"/>
    <property type="match status" value="1"/>
</dbReference>
<evidence type="ECO:0000259" key="4">
    <source>
        <dbReference type="PROSITE" id="PS50240"/>
    </source>
</evidence>
<feature type="chain" id="PRO_5039948449" description="Peptidase S1 domain-containing protein" evidence="3">
    <location>
        <begin position="20"/>
        <end position="294"/>
    </location>
</feature>
<dbReference type="Pfam" id="PF00089">
    <property type="entry name" value="Trypsin"/>
    <property type="match status" value="1"/>
</dbReference>
<dbReference type="PROSITE" id="PS50240">
    <property type="entry name" value="TRYPSIN_DOM"/>
    <property type="match status" value="1"/>
</dbReference>
<keyword evidence="6" id="KW-1185">Reference proteome</keyword>
<dbReference type="SUPFAM" id="SSF50494">
    <property type="entry name" value="Trypsin-like serine proteases"/>
    <property type="match status" value="1"/>
</dbReference>
<dbReference type="AlphaFoldDB" id="A0A9J6CB72"/>
<name>A0A9J6CB72_POLVA</name>